<proteinExistence type="predicted"/>
<protein>
    <recommendedName>
        <fullName evidence="3">Teichoic acid biosynthesis protein</fullName>
    </recommendedName>
</protein>
<dbReference type="EMBL" id="CP003985">
    <property type="protein sequence ID" value="AGF78525.1"/>
    <property type="molecule type" value="Genomic_DNA"/>
</dbReference>
<dbReference type="KEGG" id="dsf:UWK_01975"/>
<dbReference type="eggNOG" id="COG1819">
    <property type="taxonomic scope" value="Bacteria"/>
</dbReference>
<dbReference type="SUPFAM" id="SSF53756">
    <property type="entry name" value="UDP-Glycosyltransferase/glycogen phosphorylase"/>
    <property type="match status" value="1"/>
</dbReference>
<evidence type="ECO:0000313" key="1">
    <source>
        <dbReference type="EMBL" id="AGF78525.1"/>
    </source>
</evidence>
<dbReference type="OrthoDB" id="9793805at2"/>
<gene>
    <name evidence="1" type="ordered locus">UWK_01975</name>
</gene>
<evidence type="ECO:0008006" key="3">
    <source>
        <dbReference type="Google" id="ProtNLM"/>
    </source>
</evidence>
<keyword evidence="2" id="KW-1185">Reference proteome</keyword>
<dbReference type="Gene3D" id="3.40.50.2000">
    <property type="entry name" value="Glycogen Phosphorylase B"/>
    <property type="match status" value="1"/>
</dbReference>
<reference evidence="2" key="1">
    <citation type="journal article" date="2013" name="Stand. Genomic Sci.">
        <title>Complete genome sequence of Desulfocapsa sulfexigens, a marine deltaproteobacterium specialized in disproportionating inorganic sulfur compounds.</title>
        <authorList>
            <person name="Finster K.W."/>
            <person name="Kjeldsen K.U."/>
            <person name="Kube M."/>
            <person name="Reinhardt R."/>
            <person name="Mussmann M."/>
            <person name="Amann R."/>
            <person name="Schreiber L."/>
        </authorList>
    </citation>
    <scope>NUCLEOTIDE SEQUENCE [LARGE SCALE GENOMIC DNA]</scope>
    <source>
        <strain evidence="2">DSM 10523 / SB164P1</strain>
    </source>
</reference>
<organism evidence="1 2">
    <name type="scientific">Desulfocapsa sulfexigens (strain DSM 10523 / SB164P1)</name>
    <dbReference type="NCBI Taxonomy" id="1167006"/>
    <lineage>
        <taxon>Bacteria</taxon>
        <taxon>Pseudomonadati</taxon>
        <taxon>Thermodesulfobacteriota</taxon>
        <taxon>Desulfobulbia</taxon>
        <taxon>Desulfobulbales</taxon>
        <taxon>Desulfocapsaceae</taxon>
        <taxon>Desulfocapsa</taxon>
    </lineage>
</organism>
<dbReference type="Proteomes" id="UP000011721">
    <property type="component" value="Chromosome"/>
</dbReference>
<dbReference type="AlphaFoldDB" id="M1PFT1"/>
<dbReference type="STRING" id="1167006.UWK_01975"/>
<dbReference type="RefSeq" id="WP_015404216.1">
    <property type="nucleotide sequence ID" value="NC_020304.1"/>
</dbReference>
<dbReference type="HOGENOM" id="CLU_048991_1_0_7"/>
<sequence length="350" mass="39892">MTNILYGVHGIGHGHAIRALTIASSFPQHNFLFISDGDGYNMLQSEHKVFRLSVNGSPAFHHSMPYSGAVSSYCKNILAGKQGRKEALQAVELFKPDVAITDYESNVPWLCRKTGLPCLSLDHQHIARFGSLSLPLTRTVDLALLRIAIWMQFHELRNHMIISFFDPPLRSKRRVKVFPPILRQKVLDRVSTEGEHVLAYHGYSTTSDFHRFLLSLPHPVRCYGMNEDRVVANVTYRKKSTDHFLDDLASCRYVLSTAGHTLLSEALYYGKPVMAFPIRNACEQYINGYYLEKNGYGIMNDAFRPSSDILDGFEKNLENYKKNIQKTCFCGNEKVTAVLKHYFDTKEYIV</sequence>
<name>M1PFT1_DESSD</name>
<dbReference type="Pfam" id="PF13528">
    <property type="entry name" value="Glyco_trans_1_3"/>
    <property type="match status" value="1"/>
</dbReference>
<accession>M1PFT1</accession>
<evidence type="ECO:0000313" key="2">
    <source>
        <dbReference type="Proteomes" id="UP000011721"/>
    </source>
</evidence>